<dbReference type="EMBL" id="JAIWYP010000007">
    <property type="protein sequence ID" value="KAH3793093.1"/>
    <property type="molecule type" value="Genomic_DNA"/>
</dbReference>
<name>A0A9D4F8W7_DREPO</name>
<reference evidence="1" key="2">
    <citation type="submission" date="2020-11" db="EMBL/GenBank/DDBJ databases">
        <authorList>
            <person name="McCartney M.A."/>
            <person name="Auch B."/>
            <person name="Kono T."/>
            <person name="Mallez S."/>
            <person name="Becker A."/>
            <person name="Gohl D.M."/>
            <person name="Silverstein K.A.T."/>
            <person name="Koren S."/>
            <person name="Bechman K.B."/>
            <person name="Herman A."/>
            <person name="Abrahante J.E."/>
            <person name="Garbe J."/>
        </authorList>
    </citation>
    <scope>NUCLEOTIDE SEQUENCE</scope>
    <source>
        <strain evidence="1">Duluth1</strain>
        <tissue evidence="1">Whole animal</tissue>
    </source>
</reference>
<comment type="caution">
    <text evidence="1">The sequence shown here is derived from an EMBL/GenBank/DDBJ whole genome shotgun (WGS) entry which is preliminary data.</text>
</comment>
<keyword evidence="2" id="KW-1185">Reference proteome</keyword>
<dbReference type="AlphaFoldDB" id="A0A9D4F8W7"/>
<sequence length="92" mass="10273">MISFLAYLFRDLEMLAGILESLLVMPEGRVGVPEAPTRPTLPDPVFKLLGDLEVLHVELYRPLVVLQERVCVPEAVTCLGLQRLVTQLFGNL</sequence>
<accession>A0A9D4F8W7</accession>
<evidence type="ECO:0000313" key="1">
    <source>
        <dbReference type="EMBL" id="KAH3793093.1"/>
    </source>
</evidence>
<gene>
    <name evidence="1" type="ORF">DPMN_146598</name>
</gene>
<reference evidence="1" key="1">
    <citation type="journal article" date="2019" name="bioRxiv">
        <title>The Genome of the Zebra Mussel, Dreissena polymorpha: A Resource for Invasive Species Research.</title>
        <authorList>
            <person name="McCartney M.A."/>
            <person name="Auch B."/>
            <person name="Kono T."/>
            <person name="Mallez S."/>
            <person name="Zhang Y."/>
            <person name="Obille A."/>
            <person name="Becker A."/>
            <person name="Abrahante J.E."/>
            <person name="Garbe J."/>
            <person name="Badalamenti J.P."/>
            <person name="Herman A."/>
            <person name="Mangelson H."/>
            <person name="Liachko I."/>
            <person name="Sullivan S."/>
            <person name="Sone E.D."/>
            <person name="Koren S."/>
            <person name="Silverstein K.A.T."/>
            <person name="Beckman K.B."/>
            <person name="Gohl D.M."/>
        </authorList>
    </citation>
    <scope>NUCLEOTIDE SEQUENCE</scope>
    <source>
        <strain evidence="1">Duluth1</strain>
        <tissue evidence="1">Whole animal</tissue>
    </source>
</reference>
<organism evidence="1 2">
    <name type="scientific">Dreissena polymorpha</name>
    <name type="common">Zebra mussel</name>
    <name type="synonym">Mytilus polymorpha</name>
    <dbReference type="NCBI Taxonomy" id="45954"/>
    <lineage>
        <taxon>Eukaryota</taxon>
        <taxon>Metazoa</taxon>
        <taxon>Spiralia</taxon>
        <taxon>Lophotrochozoa</taxon>
        <taxon>Mollusca</taxon>
        <taxon>Bivalvia</taxon>
        <taxon>Autobranchia</taxon>
        <taxon>Heteroconchia</taxon>
        <taxon>Euheterodonta</taxon>
        <taxon>Imparidentia</taxon>
        <taxon>Neoheterodontei</taxon>
        <taxon>Myida</taxon>
        <taxon>Dreissenoidea</taxon>
        <taxon>Dreissenidae</taxon>
        <taxon>Dreissena</taxon>
    </lineage>
</organism>
<proteinExistence type="predicted"/>
<dbReference type="Proteomes" id="UP000828390">
    <property type="component" value="Unassembled WGS sequence"/>
</dbReference>
<protein>
    <submittedName>
        <fullName evidence="1">Uncharacterized protein</fullName>
    </submittedName>
</protein>
<evidence type="ECO:0000313" key="2">
    <source>
        <dbReference type="Proteomes" id="UP000828390"/>
    </source>
</evidence>